<evidence type="ECO:0000313" key="2">
    <source>
        <dbReference type="EMBL" id="CAE0679716.1"/>
    </source>
</evidence>
<gene>
    <name evidence="2" type="ORF">LGLO00237_LOCUS31501</name>
</gene>
<feature type="compositionally biased region" description="Polar residues" evidence="1">
    <location>
        <begin position="430"/>
        <end position="450"/>
    </location>
</feature>
<feature type="compositionally biased region" description="Polar residues" evidence="1">
    <location>
        <begin position="299"/>
        <end position="308"/>
    </location>
</feature>
<evidence type="ECO:0000256" key="1">
    <source>
        <dbReference type="SAM" id="MobiDB-lite"/>
    </source>
</evidence>
<proteinExistence type="predicted"/>
<feature type="region of interest" description="Disordered" evidence="1">
    <location>
        <begin position="391"/>
        <end position="461"/>
    </location>
</feature>
<feature type="compositionally biased region" description="Low complexity" evidence="1">
    <location>
        <begin position="310"/>
        <end position="321"/>
    </location>
</feature>
<accession>A0A7S3ZD79</accession>
<protein>
    <submittedName>
        <fullName evidence="2">Uncharacterized protein</fullName>
    </submittedName>
</protein>
<organism evidence="2">
    <name type="scientific">Lotharella globosa</name>
    <dbReference type="NCBI Taxonomy" id="91324"/>
    <lineage>
        <taxon>Eukaryota</taxon>
        <taxon>Sar</taxon>
        <taxon>Rhizaria</taxon>
        <taxon>Cercozoa</taxon>
        <taxon>Chlorarachniophyceae</taxon>
        <taxon>Lotharella</taxon>
    </lineage>
</organism>
<reference evidence="2" key="1">
    <citation type="submission" date="2021-01" db="EMBL/GenBank/DDBJ databases">
        <authorList>
            <person name="Corre E."/>
            <person name="Pelletier E."/>
            <person name="Niang G."/>
            <person name="Scheremetjew M."/>
            <person name="Finn R."/>
            <person name="Kale V."/>
            <person name="Holt S."/>
            <person name="Cochrane G."/>
            <person name="Meng A."/>
            <person name="Brown T."/>
            <person name="Cohen L."/>
        </authorList>
    </citation>
    <scope>NUCLEOTIDE SEQUENCE</scope>
    <source>
        <strain evidence="2">CCCM811</strain>
    </source>
</reference>
<sequence>MPAPRPSKVSRKQEMSRPRFEQYYVTQEDNETAKKIGMRLGLNPSDIVNINKYKYEGISLHAKLMKGTTVVVRVVTPNLDGTQWVDFSTGTPIPPHHQCPPPPPPYTQNLRAGVACLEVKMPTMRPQTTNLGTTPVNQLNSQHQLRQQQQLGRQQQLMRQQIMQQQLINQQRMQQPQQMQLQHHQRALQQTMQQQMMQQQLMRQQMMQQQMMQQRLIHQQQMQAQRHNKGQSAITQNYSTTRHKMDSAARSTQSNLGNQSQANLGVHWTNGAHQLPNQAQQPSNQQLLLQMQARVQQMIATQRSQKAGPSNDSSSLSSSSSKPPAATLQSRSQANNRITSNNATANTAMNNANQSTHQQQLAGLASQVQFSQAKVPISATTNSILTASALPSSHTATSSTVMNPNSSVHRTQTAKGTSVPAQPTYAGNLKPNTGLGTASSNGFLSQTNRPQHAPLGDNSTPLDQSMLSKVAKALLEVIQSARASTTFYIIDEFETDPPLEKVTLPEGFHPFSDVDNTSKSLENLGLSRLGEAAKEVGLRAQDLLAIDSKEKADKICDGDPDDSHHLLSVVYTLQSIERKHKANLKRESRSSGPRPDLALKWGLAPGTCVKDTSDGSLGVVKHVESGRLVVAFTGLPVPLRKYSKADATNRLVPT</sequence>
<feature type="compositionally biased region" description="Polar residues" evidence="1">
    <location>
        <begin position="391"/>
        <end position="421"/>
    </location>
</feature>
<feature type="region of interest" description="Disordered" evidence="1">
    <location>
        <begin position="299"/>
        <end position="336"/>
    </location>
</feature>
<dbReference type="EMBL" id="HBIV01044922">
    <property type="protein sequence ID" value="CAE0679716.1"/>
    <property type="molecule type" value="Transcribed_RNA"/>
</dbReference>
<dbReference type="AlphaFoldDB" id="A0A7S3ZD79"/>
<name>A0A7S3ZD79_9EUKA</name>